<comment type="subcellular location">
    <subcellularLocation>
        <location evidence="1">Membrane</location>
        <topology evidence="1">Multi-pass membrane protein</topology>
    </subcellularLocation>
</comment>
<evidence type="ECO:0000313" key="7">
    <source>
        <dbReference type="EMBL" id="PEN16726.1"/>
    </source>
</evidence>
<reference evidence="7" key="2">
    <citation type="submission" date="2017-10" db="EMBL/GenBank/DDBJ databases">
        <title>Kefir isolates.</title>
        <authorList>
            <person name="Kim Y."/>
            <person name="Blasche S."/>
        </authorList>
    </citation>
    <scope>NUCLEOTIDE SEQUENCE [LARGE SCALE GENOMIC DNA]</scope>
    <source>
        <strain evidence="7">OG2-2</strain>
    </source>
</reference>
<evidence type="ECO:0000313" key="8">
    <source>
        <dbReference type="Proteomes" id="UP000216195"/>
    </source>
</evidence>
<dbReference type="RefSeq" id="WP_095343477.1">
    <property type="nucleotide sequence ID" value="NZ_CAURLQ010000007.1"/>
</dbReference>
<evidence type="ECO:0000256" key="5">
    <source>
        <dbReference type="SAM" id="Phobius"/>
    </source>
</evidence>
<keyword evidence="9" id="KW-1185">Reference proteome</keyword>
<dbReference type="Proteomes" id="UP000219947">
    <property type="component" value="Unassembled WGS sequence"/>
</dbReference>
<evidence type="ECO:0000256" key="3">
    <source>
        <dbReference type="ARBA" id="ARBA00022989"/>
    </source>
</evidence>
<dbReference type="Proteomes" id="UP000216195">
    <property type="component" value="Unassembled WGS sequence"/>
</dbReference>
<keyword evidence="2 5" id="KW-0812">Transmembrane</keyword>
<evidence type="ECO:0000313" key="9">
    <source>
        <dbReference type="Proteomes" id="UP000219947"/>
    </source>
</evidence>
<protein>
    <submittedName>
        <fullName evidence="7">ABC transporter permease</fullName>
    </submittedName>
</protein>
<gene>
    <name evidence="6" type="ORF">B8W87_05670</name>
    <name evidence="7" type="ORF">CRM92_01415</name>
</gene>
<name>A0A269YJD3_9MICC</name>
<reference evidence="6 8" key="1">
    <citation type="submission" date="2017-04" db="EMBL/GenBank/DDBJ databases">
        <title>Kefir bacterial isolates.</title>
        <authorList>
            <person name="Kim Y."/>
            <person name="Blasche S."/>
            <person name="Patil K.R."/>
        </authorList>
    </citation>
    <scope>NUCLEOTIDE SEQUENCE [LARGE SCALE GENOMIC DNA]</scope>
    <source>
        <strain evidence="6 8">OG2-1</strain>
    </source>
</reference>
<keyword evidence="3 5" id="KW-1133">Transmembrane helix</keyword>
<evidence type="ECO:0000256" key="4">
    <source>
        <dbReference type="ARBA" id="ARBA00023136"/>
    </source>
</evidence>
<dbReference type="AlphaFoldDB" id="A0A269YJD3"/>
<accession>A0A269YJD3</accession>
<dbReference type="Pfam" id="PF02361">
    <property type="entry name" value="CbiQ"/>
    <property type="match status" value="1"/>
</dbReference>
<evidence type="ECO:0000256" key="2">
    <source>
        <dbReference type="ARBA" id="ARBA00022692"/>
    </source>
</evidence>
<keyword evidence="4 5" id="KW-0472">Membrane</keyword>
<feature type="transmembrane region" description="Helical" evidence="5">
    <location>
        <begin position="80"/>
        <end position="97"/>
    </location>
</feature>
<sequence length="215" mass="23916">MIRTAQRSHHATFLGNLLIGSYAPGNSLLHRTPLWGKSLLCACLLLALAVTGWEVALYVLFFCFILSWSAGMRIRTLLEIVYTLRWLIILLGLYYLFWGTWQNAVDVMCTMLGAVLISRLLLMTTPLPLLLDGIIWLLTPLKLLGLSPKRIGLMLALVIRSIPAIMDNWAALQQAAHARGLPKRSTWRLLVPLVVQAVGYAQITGDVLTARGVEL</sequence>
<comment type="caution">
    <text evidence="7">The sequence shown here is derived from an EMBL/GenBank/DDBJ whole genome shotgun (WGS) entry which is preliminary data.</text>
</comment>
<feature type="transmembrane region" description="Helical" evidence="5">
    <location>
        <begin position="39"/>
        <end position="68"/>
    </location>
</feature>
<evidence type="ECO:0000256" key="1">
    <source>
        <dbReference type="ARBA" id="ARBA00004141"/>
    </source>
</evidence>
<feature type="transmembrane region" description="Helical" evidence="5">
    <location>
        <begin position="109"/>
        <end position="131"/>
    </location>
</feature>
<organism evidence="7 9">
    <name type="scientific">Rothia dentocariosa</name>
    <dbReference type="NCBI Taxonomy" id="2047"/>
    <lineage>
        <taxon>Bacteria</taxon>
        <taxon>Bacillati</taxon>
        <taxon>Actinomycetota</taxon>
        <taxon>Actinomycetes</taxon>
        <taxon>Micrococcales</taxon>
        <taxon>Micrococcaceae</taxon>
        <taxon>Rothia</taxon>
    </lineage>
</organism>
<dbReference type="EMBL" id="NCWU01000005">
    <property type="protein sequence ID" value="PAK85663.1"/>
    <property type="molecule type" value="Genomic_DNA"/>
</dbReference>
<dbReference type="GO" id="GO:0005886">
    <property type="term" value="C:plasma membrane"/>
    <property type="evidence" value="ECO:0007669"/>
    <property type="project" value="UniProtKB-ARBA"/>
</dbReference>
<evidence type="ECO:0000313" key="6">
    <source>
        <dbReference type="EMBL" id="PAK85663.1"/>
    </source>
</evidence>
<proteinExistence type="predicted"/>
<dbReference type="EMBL" id="PDEV01000001">
    <property type="protein sequence ID" value="PEN16726.1"/>
    <property type="molecule type" value="Genomic_DNA"/>
</dbReference>
<dbReference type="InterPro" id="IPR003339">
    <property type="entry name" value="ABC/ECF_trnsptr_transmembrane"/>
</dbReference>